<protein>
    <submittedName>
        <fullName evidence="1">Uncharacterized protein</fullName>
    </submittedName>
</protein>
<dbReference type="PANTHER" id="PTHR35161">
    <property type="entry name" value="OS02G0303100 PROTEIN"/>
    <property type="match status" value="1"/>
</dbReference>
<accession>A0A0E0MNN7</accession>
<reference evidence="1" key="2">
    <citation type="submission" date="2018-05" db="EMBL/GenBank/DDBJ databases">
        <title>OpunRS2 (Oryza punctata Reference Sequence Version 2).</title>
        <authorList>
            <person name="Zhang J."/>
            <person name="Kudrna D."/>
            <person name="Lee S."/>
            <person name="Talag J."/>
            <person name="Welchert J."/>
            <person name="Wing R.A."/>
        </authorList>
    </citation>
    <scope>NUCLEOTIDE SEQUENCE [LARGE SCALE GENOMIC DNA]</scope>
</reference>
<dbReference type="AlphaFoldDB" id="A0A0E0MNN7"/>
<name>A0A0E0MNN7_ORYPU</name>
<dbReference type="Proteomes" id="UP000026962">
    <property type="component" value="Chromosome 12"/>
</dbReference>
<dbReference type="EnsemblPlants" id="OPUNC12G14500.1">
    <property type="protein sequence ID" value="OPUNC12G14500.1"/>
    <property type="gene ID" value="OPUNC12G14500"/>
</dbReference>
<dbReference type="Gramene" id="OPUNC12G14500.1">
    <property type="protein sequence ID" value="OPUNC12G14500.1"/>
    <property type="gene ID" value="OPUNC12G14500"/>
</dbReference>
<reference evidence="1" key="1">
    <citation type="submission" date="2015-04" db="UniProtKB">
        <authorList>
            <consortium name="EnsemblPlants"/>
        </authorList>
    </citation>
    <scope>IDENTIFICATION</scope>
</reference>
<dbReference type="OMA" id="HRFERNI"/>
<dbReference type="HOGENOM" id="CLU_088069_0_0_1"/>
<evidence type="ECO:0000313" key="1">
    <source>
        <dbReference type="EnsemblPlants" id="OPUNC12G14500.1"/>
    </source>
</evidence>
<sequence length="295" mass="33671">MAHQTMTLEQYVHDESEGFVSVVALPDGKQLSLEITNVGCLFLSTWTSCFTEAFSRGKSWNGDYTWSDFQVTHGHVHLSKQPESYGKDGIEKDSSKFVQDIEQIFMRQGSELVSVYPPYLSDFVDRLKDLKIKDDILLPVYKFFLDNHMCMMPSYQRKFFIIAVYRKYERGSQKWITALGNASPGQIGWLKALSKVIVFQDVINLANQENRAYHETNSDAFRLARDVAMHGSEHRFERNIERFPDNSGVELMIPGYMNNFVAEIIAGIMKQAVDINQEGSCCLAAGHLDDRYCSA</sequence>
<organism evidence="1">
    <name type="scientific">Oryza punctata</name>
    <name type="common">Red rice</name>
    <dbReference type="NCBI Taxonomy" id="4537"/>
    <lineage>
        <taxon>Eukaryota</taxon>
        <taxon>Viridiplantae</taxon>
        <taxon>Streptophyta</taxon>
        <taxon>Embryophyta</taxon>
        <taxon>Tracheophyta</taxon>
        <taxon>Spermatophyta</taxon>
        <taxon>Magnoliopsida</taxon>
        <taxon>Liliopsida</taxon>
        <taxon>Poales</taxon>
        <taxon>Poaceae</taxon>
        <taxon>BOP clade</taxon>
        <taxon>Oryzoideae</taxon>
        <taxon>Oryzeae</taxon>
        <taxon>Oryzinae</taxon>
        <taxon>Oryza</taxon>
    </lineage>
</organism>
<dbReference type="STRING" id="4537.A0A0E0MNN7"/>
<dbReference type="PANTHER" id="PTHR35161:SF19">
    <property type="entry name" value="OS02G0113400 PROTEIN"/>
    <property type="match status" value="1"/>
</dbReference>
<proteinExistence type="predicted"/>
<keyword evidence="2" id="KW-1185">Reference proteome</keyword>
<evidence type="ECO:0000313" key="2">
    <source>
        <dbReference type="Proteomes" id="UP000026962"/>
    </source>
</evidence>